<organism evidence="4 5">
    <name type="scientific">Arachis hypogaea</name>
    <name type="common">Peanut</name>
    <dbReference type="NCBI Taxonomy" id="3818"/>
    <lineage>
        <taxon>Eukaryota</taxon>
        <taxon>Viridiplantae</taxon>
        <taxon>Streptophyta</taxon>
        <taxon>Embryophyta</taxon>
        <taxon>Tracheophyta</taxon>
        <taxon>Spermatophyta</taxon>
        <taxon>Magnoliopsida</taxon>
        <taxon>eudicotyledons</taxon>
        <taxon>Gunneridae</taxon>
        <taxon>Pentapetalae</taxon>
        <taxon>rosids</taxon>
        <taxon>fabids</taxon>
        <taxon>Fabales</taxon>
        <taxon>Fabaceae</taxon>
        <taxon>Papilionoideae</taxon>
        <taxon>50 kb inversion clade</taxon>
        <taxon>dalbergioids sensu lato</taxon>
        <taxon>Dalbergieae</taxon>
        <taxon>Pterocarpus clade</taxon>
        <taxon>Arachis</taxon>
    </lineage>
</organism>
<dbReference type="PANTHER" id="PTHR45666:SF7">
    <property type="entry name" value="TYPE IV INOSITOL POLYPHOSPHATE 5-PHOSPHATASE 6-LIKE"/>
    <property type="match status" value="1"/>
</dbReference>
<dbReference type="GO" id="GO:0004445">
    <property type="term" value="F:inositol-polyphosphate 5-phosphatase activity"/>
    <property type="evidence" value="ECO:0007669"/>
    <property type="project" value="InterPro"/>
</dbReference>
<comment type="caution">
    <text evidence="4">The sequence shown here is derived from an EMBL/GenBank/DDBJ whole genome shotgun (WGS) entry which is preliminary data.</text>
</comment>
<name>A0A445B3F8_ARAHY</name>
<gene>
    <name evidence="4" type="ORF">Ahy_A10g047771</name>
</gene>
<keyword evidence="2" id="KW-0378">Hydrolase</keyword>
<dbReference type="AlphaFoldDB" id="A0A445B3F8"/>
<evidence type="ECO:0000259" key="3">
    <source>
        <dbReference type="SMART" id="SM00128"/>
    </source>
</evidence>
<evidence type="ECO:0000256" key="1">
    <source>
        <dbReference type="ARBA" id="ARBA00010768"/>
    </source>
</evidence>
<dbReference type="EMBL" id="SDMP01000010">
    <property type="protein sequence ID" value="RYR33213.1"/>
    <property type="molecule type" value="Genomic_DNA"/>
</dbReference>
<dbReference type="InterPro" id="IPR000300">
    <property type="entry name" value="IPPc"/>
</dbReference>
<dbReference type="SUPFAM" id="SSF56219">
    <property type="entry name" value="DNase I-like"/>
    <property type="match status" value="1"/>
</dbReference>
<proteinExistence type="inferred from homology"/>
<evidence type="ECO:0000313" key="4">
    <source>
        <dbReference type="EMBL" id="RYR33213.1"/>
    </source>
</evidence>
<protein>
    <recommendedName>
        <fullName evidence="3">Inositol polyphosphate-related phosphatase domain-containing protein</fullName>
    </recommendedName>
</protein>
<dbReference type="OrthoDB" id="62798at2759"/>
<dbReference type="InterPro" id="IPR036691">
    <property type="entry name" value="Endo/exonu/phosph_ase_sf"/>
</dbReference>
<dbReference type="PANTHER" id="PTHR45666">
    <property type="entry name" value="TYPE IV INOSITOL POLYPHOSPHATE 5-PHOSPHATASE 9"/>
    <property type="match status" value="1"/>
</dbReference>
<dbReference type="Gene3D" id="3.60.10.10">
    <property type="entry name" value="Endonuclease/exonuclease/phosphatase"/>
    <property type="match status" value="1"/>
</dbReference>
<dbReference type="GO" id="GO:0004439">
    <property type="term" value="F:phosphatidylinositol-4,5-bisphosphate 5-phosphatase activity"/>
    <property type="evidence" value="ECO:0007669"/>
    <property type="project" value="TreeGrafter"/>
</dbReference>
<dbReference type="Pfam" id="PF22669">
    <property type="entry name" value="Exo_endo_phos2"/>
    <property type="match status" value="1"/>
</dbReference>
<dbReference type="InterPro" id="IPR045849">
    <property type="entry name" value="IP5P_plant"/>
</dbReference>
<dbReference type="STRING" id="3818.A0A445B3F8"/>
<dbReference type="SMART" id="SM00128">
    <property type="entry name" value="IPPc"/>
    <property type="match status" value="1"/>
</dbReference>
<keyword evidence="5" id="KW-1185">Reference proteome</keyword>
<dbReference type="GO" id="GO:0046856">
    <property type="term" value="P:phosphatidylinositol dephosphorylation"/>
    <property type="evidence" value="ECO:0007669"/>
    <property type="project" value="InterPro"/>
</dbReference>
<comment type="similarity">
    <text evidence="1">Belongs to the inositol polyphosphate 5-phosphatase family.</text>
</comment>
<dbReference type="GO" id="GO:0034485">
    <property type="term" value="F:phosphatidylinositol-3,4,5-trisphosphate 5-phosphatase activity"/>
    <property type="evidence" value="ECO:0007669"/>
    <property type="project" value="TreeGrafter"/>
</dbReference>
<sequence length="508" mass="57767">MEVHKKMPIRYYRRLRSWFNSSNIKKEDDANHNGNNNNIKPSFSLYEIEDGGEEDEIDGGYGGGDLSLGSLEFDSCILTNKLRVFVGTWNVAGRSPIGSLAVDLEDWLNLKDAADIYVLGFQEIVPLKTLNVIGAEDQAVATRWNNLIAKTLNNKTCELCSSCPNSTPLSRLSCDNYYYYCNHINVDDNNNNNNSLQNDSNRECCRINRRENNYSNEYALVASKKMVGVFVSVWMNRKVLQKWRVSNVRVCSVACGVMGYLGNKGSVAVSMSIEGTSLCFVAAHLASGEKKGDEGRRNHQVAEIFRRTCFPRNTTKDDYDINNHHHPLTILGHDRIFWFGDLNYRLYLEDKHARNLIRKQDWKGLHEFDQLQKELQEGGVFEGWKEGNIEFAPTYKYSSSISNRYCGGGLHTKSGEKQRTPAWCDRILWYGKGIEQLHYTRSEITFSDHRPVSALFTTHIEINSSATPLLQLHKFQPTLLHPTHGVNKEDEDGNPTLLSLLTKDVQAC</sequence>
<feature type="domain" description="Inositol polyphosphate-related phosphatase" evidence="3">
    <location>
        <begin position="80"/>
        <end position="464"/>
    </location>
</feature>
<accession>A0A445B3F8</accession>
<dbReference type="Gramene" id="arahy.Tifrunner.gnm2.ann2.Ah10g329700.1">
    <property type="protein sequence ID" value="arahy.Tifrunner.gnm2.ann2.Ah10g329700.1-CDS"/>
    <property type="gene ID" value="arahy.Tifrunner.gnm2.ann2.Ah10g329700"/>
</dbReference>
<reference evidence="4 5" key="1">
    <citation type="submission" date="2019-01" db="EMBL/GenBank/DDBJ databases">
        <title>Sequencing of cultivated peanut Arachis hypogaea provides insights into genome evolution and oil improvement.</title>
        <authorList>
            <person name="Chen X."/>
        </authorList>
    </citation>
    <scope>NUCLEOTIDE SEQUENCE [LARGE SCALE GENOMIC DNA]</scope>
    <source>
        <strain evidence="5">cv. Fuhuasheng</strain>
        <tissue evidence="4">Leaves</tissue>
    </source>
</reference>
<evidence type="ECO:0000256" key="2">
    <source>
        <dbReference type="ARBA" id="ARBA00022801"/>
    </source>
</evidence>
<dbReference type="SMR" id="A0A445B3F8"/>
<dbReference type="Proteomes" id="UP000289738">
    <property type="component" value="Chromosome A10"/>
</dbReference>
<evidence type="ECO:0000313" key="5">
    <source>
        <dbReference type="Proteomes" id="UP000289738"/>
    </source>
</evidence>